<keyword evidence="2" id="KW-1185">Reference proteome</keyword>
<gene>
    <name evidence="1" type="ORF">E1091_14205</name>
</gene>
<sequence length="65" mass="6939">MDELETAGREHAAAKAAYEATRARLAELVVAAARAGRKQGDIVKASGYTRERVRQICRAAGIDPA</sequence>
<comment type="caution">
    <text evidence="1">The sequence shown here is derived from an EMBL/GenBank/DDBJ whole genome shotgun (WGS) entry which is preliminary data.</text>
</comment>
<reference evidence="1 2" key="1">
    <citation type="submission" date="2019-02" db="EMBL/GenBank/DDBJ databases">
        <title>Draft genome sequences of novel Actinobacteria.</title>
        <authorList>
            <person name="Sahin N."/>
            <person name="Ay H."/>
            <person name="Saygin H."/>
        </authorList>
    </citation>
    <scope>NUCLEOTIDE SEQUENCE [LARGE SCALE GENOMIC DNA]</scope>
    <source>
        <strain evidence="1 2">JCM 30529</strain>
    </source>
</reference>
<dbReference type="EMBL" id="SMKE01000559">
    <property type="protein sequence ID" value="TDB90433.1"/>
    <property type="molecule type" value="Genomic_DNA"/>
</dbReference>
<accession>A0ABY2DEN5</accession>
<evidence type="ECO:0000313" key="2">
    <source>
        <dbReference type="Proteomes" id="UP000295626"/>
    </source>
</evidence>
<protein>
    <recommendedName>
        <fullName evidence="3">Helix-turn-helix domain-containing protein</fullName>
    </recommendedName>
</protein>
<dbReference type="Proteomes" id="UP000295626">
    <property type="component" value="Unassembled WGS sequence"/>
</dbReference>
<name>A0ABY2DEN5_9ACTN</name>
<proteinExistence type="predicted"/>
<evidence type="ECO:0008006" key="3">
    <source>
        <dbReference type="Google" id="ProtNLM"/>
    </source>
</evidence>
<evidence type="ECO:0000313" key="1">
    <source>
        <dbReference type="EMBL" id="TDB90433.1"/>
    </source>
</evidence>
<organism evidence="1 2">
    <name type="scientific">Micromonospora fluostatini</name>
    <dbReference type="NCBI Taxonomy" id="1629071"/>
    <lineage>
        <taxon>Bacteria</taxon>
        <taxon>Bacillati</taxon>
        <taxon>Actinomycetota</taxon>
        <taxon>Actinomycetes</taxon>
        <taxon>Micromonosporales</taxon>
        <taxon>Micromonosporaceae</taxon>
        <taxon>Micromonospora</taxon>
    </lineage>
</organism>